<name>A0A365GWL0_9ACTN</name>
<reference evidence="1 2" key="1">
    <citation type="submission" date="2018-06" db="EMBL/GenBank/DDBJ databases">
        <title>Actinomadura craniellae sp. nov. isolated from marine sponge Craniella sp.</title>
        <authorList>
            <person name="Li L."/>
            <person name="Xu Q.H."/>
            <person name="Lin H.W."/>
            <person name="Lu Y.H."/>
        </authorList>
    </citation>
    <scope>NUCLEOTIDE SEQUENCE [LARGE SCALE GENOMIC DNA]</scope>
    <source>
        <strain evidence="1 2">LHW63021</strain>
    </source>
</reference>
<accession>A0A365GWL0</accession>
<comment type="caution">
    <text evidence="1">The sequence shown here is derived from an EMBL/GenBank/DDBJ whole genome shotgun (WGS) entry which is preliminary data.</text>
</comment>
<evidence type="ECO:0000313" key="1">
    <source>
        <dbReference type="EMBL" id="RAY11210.1"/>
    </source>
</evidence>
<organism evidence="1 2">
    <name type="scientific">Actinomadura craniellae</name>
    <dbReference type="NCBI Taxonomy" id="2231787"/>
    <lineage>
        <taxon>Bacteria</taxon>
        <taxon>Bacillati</taxon>
        <taxon>Actinomycetota</taxon>
        <taxon>Actinomycetes</taxon>
        <taxon>Streptosporangiales</taxon>
        <taxon>Thermomonosporaceae</taxon>
        <taxon>Actinomadura</taxon>
    </lineage>
</organism>
<keyword evidence="2" id="KW-1185">Reference proteome</keyword>
<sequence length="180" mass="19550">MRKHAAPAGEPGEDAEIYAAVNGWSVVLWPVYFFGVGAATRNLATEIGGLAGAVFVHDDDYWLHALTRGGEVIDRSCSVPEAMFEYLEPPGWCAGDPAALAAAVGADPEVVGRYLAVGEERNRKAHPDDDHELWECRVFIDFWRRLGITWPARASDPAATVPMAAGWTKDLPFGDPWTVG</sequence>
<gene>
    <name evidence="1" type="ORF">DPM19_31105</name>
</gene>
<dbReference type="AlphaFoldDB" id="A0A365GWL0"/>
<proteinExistence type="predicted"/>
<protein>
    <submittedName>
        <fullName evidence="1">Uncharacterized protein</fullName>
    </submittedName>
</protein>
<dbReference type="Proteomes" id="UP000251891">
    <property type="component" value="Unassembled WGS sequence"/>
</dbReference>
<dbReference type="EMBL" id="QLYX01000020">
    <property type="protein sequence ID" value="RAY11210.1"/>
    <property type="molecule type" value="Genomic_DNA"/>
</dbReference>
<evidence type="ECO:0000313" key="2">
    <source>
        <dbReference type="Proteomes" id="UP000251891"/>
    </source>
</evidence>